<dbReference type="AlphaFoldDB" id="A0A368VQE2"/>
<dbReference type="EMBL" id="QPJD01000023">
    <property type="protein sequence ID" value="RCW41477.1"/>
    <property type="molecule type" value="Genomic_DNA"/>
</dbReference>
<organism evidence="1 2">
    <name type="scientific">Paenibacillus prosopidis</name>
    <dbReference type="NCBI Taxonomy" id="630520"/>
    <lineage>
        <taxon>Bacteria</taxon>
        <taxon>Bacillati</taxon>
        <taxon>Bacillota</taxon>
        <taxon>Bacilli</taxon>
        <taxon>Bacillales</taxon>
        <taxon>Paenibacillaceae</taxon>
        <taxon>Paenibacillus</taxon>
    </lineage>
</organism>
<protein>
    <submittedName>
        <fullName evidence="1">Uncharacterized protein</fullName>
    </submittedName>
</protein>
<dbReference type="Proteomes" id="UP000252415">
    <property type="component" value="Unassembled WGS sequence"/>
</dbReference>
<proteinExistence type="predicted"/>
<keyword evidence="2" id="KW-1185">Reference proteome</keyword>
<name>A0A368VQE2_9BACL</name>
<gene>
    <name evidence="1" type="ORF">DFP97_1236</name>
</gene>
<accession>A0A368VQE2</accession>
<evidence type="ECO:0000313" key="1">
    <source>
        <dbReference type="EMBL" id="RCW41477.1"/>
    </source>
</evidence>
<comment type="caution">
    <text evidence="1">The sequence shown here is derived from an EMBL/GenBank/DDBJ whole genome shotgun (WGS) entry which is preliminary data.</text>
</comment>
<evidence type="ECO:0000313" key="2">
    <source>
        <dbReference type="Proteomes" id="UP000252415"/>
    </source>
</evidence>
<reference evidence="1 2" key="1">
    <citation type="submission" date="2018-07" db="EMBL/GenBank/DDBJ databases">
        <title>Genomic Encyclopedia of Type Strains, Phase III (KMG-III): the genomes of soil and plant-associated and newly described type strains.</title>
        <authorList>
            <person name="Whitman W."/>
        </authorList>
    </citation>
    <scope>NUCLEOTIDE SEQUENCE [LARGE SCALE GENOMIC DNA]</scope>
    <source>
        <strain evidence="1 2">CECT 7506</strain>
    </source>
</reference>
<dbReference type="RefSeq" id="WP_181873699.1">
    <property type="nucleotide sequence ID" value="NZ_QPJD01000023.1"/>
</dbReference>
<sequence>MKSIQLGGVLVKGKKELPPKFTGPARYRGAKRIEQPAWLFGQFGWHRE</sequence>